<dbReference type="AlphaFoldDB" id="A0A8U0I0H9"/>
<sequence>MAVDPGAGILGVLIGAVVGAAVLVTVTLKFEDTDAALQSGIQAVAAFGYVALVLSFLRYANVAGLRSVTDVVSIAVMATIAAVVMFVVVRIRR</sequence>
<keyword evidence="1" id="KW-0812">Transmembrane</keyword>
<organism evidence="3 4">
    <name type="scientific">Halorussus limi</name>
    <dbReference type="NCBI Taxonomy" id="2938695"/>
    <lineage>
        <taxon>Archaea</taxon>
        <taxon>Methanobacteriati</taxon>
        <taxon>Methanobacteriota</taxon>
        <taxon>Stenosarchaea group</taxon>
        <taxon>Halobacteria</taxon>
        <taxon>Halobacteriales</taxon>
        <taxon>Haladaptataceae</taxon>
        <taxon>Halorussus</taxon>
    </lineage>
</organism>
<accession>A0A8U0I0H9</accession>
<keyword evidence="3" id="KW-0614">Plasmid</keyword>
<dbReference type="EMBL" id="CP096661">
    <property type="protein sequence ID" value="UPV76678.1"/>
    <property type="molecule type" value="Genomic_DNA"/>
</dbReference>
<protein>
    <recommendedName>
        <fullName evidence="2">DUF8147 domain-containing protein</fullName>
    </recommendedName>
</protein>
<dbReference type="RefSeq" id="WP_248652711.1">
    <property type="nucleotide sequence ID" value="NZ_CP096661.1"/>
</dbReference>
<gene>
    <name evidence="3" type="ORF">M0R89_20980</name>
</gene>
<keyword evidence="1" id="KW-0472">Membrane</keyword>
<proteinExistence type="predicted"/>
<keyword evidence="1" id="KW-1133">Transmembrane helix</keyword>
<keyword evidence="4" id="KW-1185">Reference proteome</keyword>
<dbReference type="Pfam" id="PF26472">
    <property type="entry name" value="DUF8147"/>
    <property type="match status" value="1"/>
</dbReference>
<feature type="transmembrane region" description="Helical" evidence="1">
    <location>
        <begin position="71"/>
        <end position="89"/>
    </location>
</feature>
<dbReference type="KEGG" id="halx:M0R89_20980"/>
<dbReference type="Proteomes" id="UP000830729">
    <property type="component" value="Plasmid unnamed2"/>
</dbReference>
<geneLocation type="plasmid" evidence="3 4">
    <name>unnamed2</name>
</geneLocation>
<feature type="domain" description="DUF8147" evidence="2">
    <location>
        <begin position="9"/>
        <end position="88"/>
    </location>
</feature>
<evidence type="ECO:0000259" key="2">
    <source>
        <dbReference type="Pfam" id="PF26472"/>
    </source>
</evidence>
<feature type="transmembrane region" description="Helical" evidence="1">
    <location>
        <begin position="6"/>
        <end position="28"/>
    </location>
</feature>
<evidence type="ECO:0000256" key="1">
    <source>
        <dbReference type="SAM" id="Phobius"/>
    </source>
</evidence>
<evidence type="ECO:0000313" key="4">
    <source>
        <dbReference type="Proteomes" id="UP000830729"/>
    </source>
</evidence>
<dbReference type="InterPro" id="IPR058460">
    <property type="entry name" value="DUF8147"/>
</dbReference>
<dbReference type="GeneID" id="72187729"/>
<name>A0A8U0I0H9_9EURY</name>
<reference evidence="3 4" key="1">
    <citation type="submission" date="2022-04" db="EMBL/GenBank/DDBJ databases">
        <title>Diverse halophilic archaea isolated from saline environments.</title>
        <authorList>
            <person name="Cui H.-L."/>
        </authorList>
    </citation>
    <scope>NUCLEOTIDE SEQUENCE [LARGE SCALE GENOMIC DNA]</scope>
    <source>
        <strain evidence="3 4">XZYJT49</strain>
        <plasmid evidence="3 4">unnamed2</plasmid>
    </source>
</reference>
<evidence type="ECO:0000313" key="3">
    <source>
        <dbReference type="EMBL" id="UPV76678.1"/>
    </source>
</evidence>
<feature type="transmembrane region" description="Helical" evidence="1">
    <location>
        <begin position="40"/>
        <end position="59"/>
    </location>
</feature>